<keyword evidence="3" id="KW-1185">Reference proteome</keyword>
<reference evidence="2 3" key="1">
    <citation type="journal article" date="2023" name="Commun. Biol.">
        <title>Genome analysis of Parmales, the sister group of diatoms, reveals the evolutionary specialization of diatoms from phago-mixotrophs to photoautotrophs.</title>
        <authorList>
            <person name="Ban H."/>
            <person name="Sato S."/>
            <person name="Yoshikawa S."/>
            <person name="Yamada K."/>
            <person name="Nakamura Y."/>
            <person name="Ichinomiya M."/>
            <person name="Sato N."/>
            <person name="Blanc-Mathieu R."/>
            <person name="Endo H."/>
            <person name="Kuwata A."/>
            <person name="Ogata H."/>
        </authorList>
    </citation>
    <scope>NUCLEOTIDE SEQUENCE [LARGE SCALE GENOMIC DNA]</scope>
</reference>
<dbReference type="Proteomes" id="UP001165060">
    <property type="component" value="Unassembled WGS sequence"/>
</dbReference>
<organism evidence="2 3">
    <name type="scientific">Tetraparma gracilis</name>
    <dbReference type="NCBI Taxonomy" id="2962635"/>
    <lineage>
        <taxon>Eukaryota</taxon>
        <taxon>Sar</taxon>
        <taxon>Stramenopiles</taxon>
        <taxon>Ochrophyta</taxon>
        <taxon>Bolidophyceae</taxon>
        <taxon>Parmales</taxon>
        <taxon>Triparmaceae</taxon>
        <taxon>Tetraparma</taxon>
    </lineage>
</organism>
<protein>
    <submittedName>
        <fullName evidence="2">Uncharacterized protein</fullName>
    </submittedName>
</protein>
<feature type="region of interest" description="Disordered" evidence="1">
    <location>
        <begin position="242"/>
        <end position="275"/>
    </location>
</feature>
<evidence type="ECO:0000313" key="2">
    <source>
        <dbReference type="EMBL" id="GMI28235.1"/>
    </source>
</evidence>
<feature type="compositionally biased region" description="Acidic residues" evidence="1">
    <location>
        <begin position="304"/>
        <end position="321"/>
    </location>
</feature>
<feature type="region of interest" description="Disordered" evidence="1">
    <location>
        <begin position="47"/>
        <end position="74"/>
    </location>
</feature>
<dbReference type="EMBL" id="BRYB01000347">
    <property type="protein sequence ID" value="GMI28235.1"/>
    <property type="molecule type" value="Genomic_DNA"/>
</dbReference>
<feature type="compositionally biased region" description="Low complexity" evidence="1">
    <location>
        <begin position="322"/>
        <end position="331"/>
    </location>
</feature>
<comment type="caution">
    <text evidence="2">The sequence shown here is derived from an EMBL/GenBank/DDBJ whole genome shotgun (WGS) entry which is preliminary data.</text>
</comment>
<name>A0ABQ6MKK8_9STRA</name>
<feature type="compositionally biased region" description="Low complexity" evidence="1">
    <location>
        <begin position="257"/>
        <end position="266"/>
    </location>
</feature>
<sequence length="531" mass="57506">MPSPTSLSAYIYSKVDPLLNKLLVKLSISRPDDPAAFIADELNGRVHPSIDSPAPPGHAAQAASSSPQSDPNLLYSVPDPYKLDPITGERIECDTDDPEATLDMKQVLLPHSDFPPGRSFGVMCNRGLLEGWVKQPSPCCGAASIAGAVNGMKGLGRVSPSSLDHLKVLSFMADILQEQLDSKRASVERELSADVSPVVERIKEKLAANGRTLGGKEKNGAAKGAPRKMLMGLIREVVKEEMERRGAKADETRQPLGDAAGAQQADGEGEGGEGGFLREDAFQAIQRRYEEEKAKAGVGAAAAAEEDAGGEEEGDEEDADAPEPAAAAAGGNEVKNDENQLMVFDFSNKKPKSKKPKGKGKPTWKSQLLDLLKKIGDLEKVTADRPSTGPFGNFGIVSAVSRVSDADAEWNFVGRSVMGKKLAGVKSKGEYYVLSRNDSEEQIEKQWAAVRDMFGRRNSAIISHHKNHYALIFALREWEEEEGGGVVRQMLTARKGQRPTTWVDFEEMRECYLGWDGYKMMHVQGVKLGSA</sequence>
<feature type="compositionally biased region" description="Basic and acidic residues" evidence="1">
    <location>
        <begin position="242"/>
        <end position="253"/>
    </location>
</feature>
<feature type="compositionally biased region" description="Low complexity" evidence="1">
    <location>
        <begin position="57"/>
        <end position="71"/>
    </location>
</feature>
<feature type="region of interest" description="Disordered" evidence="1">
    <location>
        <begin position="293"/>
        <end position="338"/>
    </location>
</feature>
<evidence type="ECO:0000313" key="3">
    <source>
        <dbReference type="Proteomes" id="UP001165060"/>
    </source>
</evidence>
<accession>A0ABQ6MKK8</accession>
<gene>
    <name evidence="2" type="ORF">TeGR_g2579</name>
</gene>
<proteinExistence type="predicted"/>
<evidence type="ECO:0000256" key="1">
    <source>
        <dbReference type="SAM" id="MobiDB-lite"/>
    </source>
</evidence>